<dbReference type="InterPro" id="IPR007651">
    <property type="entry name" value="Lipin_N"/>
</dbReference>
<feature type="domain" description="Lipin middle" evidence="3">
    <location>
        <begin position="474"/>
        <end position="546"/>
    </location>
</feature>
<dbReference type="GO" id="GO:0003713">
    <property type="term" value="F:transcription coactivator activity"/>
    <property type="evidence" value="ECO:0007669"/>
    <property type="project" value="TreeGrafter"/>
</dbReference>
<feature type="region of interest" description="Disordered" evidence="1">
    <location>
        <begin position="141"/>
        <end position="193"/>
    </location>
</feature>
<evidence type="ECO:0000313" key="4">
    <source>
        <dbReference type="EMBL" id="NXT26813.1"/>
    </source>
</evidence>
<feature type="compositionally biased region" description="Basic residues" evidence="1">
    <location>
        <begin position="162"/>
        <end position="173"/>
    </location>
</feature>
<evidence type="ECO:0000256" key="1">
    <source>
        <dbReference type="SAM" id="MobiDB-lite"/>
    </source>
</evidence>
<dbReference type="GO" id="GO:0019432">
    <property type="term" value="P:triglyceride biosynthetic process"/>
    <property type="evidence" value="ECO:0007669"/>
    <property type="project" value="TreeGrafter"/>
</dbReference>
<dbReference type="InterPro" id="IPR031703">
    <property type="entry name" value="Lipin_mid"/>
</dbReference>
<feature type="compositionally biased region" description="Basic and acidic residues" evidence="1">
    <location>
        <begin position="174"/>
        <end position="184"/>
    </location>
</feature>
<evidence type="ECO:0000313" key="5">
    <source>
        <dbReference type="Proteomes" id="UP000536260"/>
    </source>
</evidence>
<feature type="non-terminal residue" evidence="4">
    <location>
        <position position="1"/>
    </location>
</feature>
<feature type="compositionally biased region" description="Polar residues" evidence="1">
    <location>
        <begin position="141"/>
        <end position="153"/>
    </location>
</feature>
<dbReference type="InterPro" id="IPR026058">
    <property type="entry name" value="LIPIN"/>
</dbReference>
<feature type="region of interest" description="Disordered" evidence="1">
    <location>
        <begin position="427"/>
        <end position="465"/>
    </location>
</feature>
<sequence length="548" mass="59396">VQTMNYVGQLAGQVFVTVKELYKGLNPATLSGCIDIIVVRQPDGNLQCSPFHVRFGKMGVLRSREKVVDIEINGEAVDLHMKLGDNGEAFFVQEMDNDQEVIPYHLSTSPILSEGTALMEAQLKRNSIDRRRSLDTSASLQVLPQPHGSQPSVEASPVCSSVKKRRKKRRKSTHKIDSLKREDNGDTSEDEDVFPIEISSEEEKEPLDNSRIPVPDVLVDEVSDIKAPAVSTFSQSASYPHSDGEWSPIQSPSGSRPPTPISDSELVSKPTDRSGLKNNPHMHWAWGELPQAAKASSLVKAKEPSVVDVNPSESTHFRVIQSSTEEFNTVSPLPDLGQADAAAADESEPLPPETNKPEVESSGAAVPLLPANEEIKQAAACSAQPAGKTDSPSRKKDKRSRHLGADGVYLDDLTDMDPEVAALYFPKNGDTVQSKNTNDTGPWSTSQSPQSVGSSGVDSGVESTSDGIRDLPSIAISLCGGLTDNKEITKEEFLAHAVTYQQFVDNPAIIDDPNLVVKIGNKYYNWTTAGPLLLAMQAFQKPLPKVSL</sequence>
<dbReference type="GO" id="GO:0005634">
    <property type="term" value="C:nucleus"/>
    <property type="evidence" value="ECO:0007669"/>
    <property type="project" value="TreeGrafter"/>
</dbReference>
<dbReference type="Proteomes" id="UP000536260">
    <property type="component" value="Unassembled WGS sequence"/>
</dbReference>
<feature type="compositionally biased region" description="Low complexity" evidence="1">
    <location>
        <begin position="444"/>
        <end position="465"/>
    </location>
</feature>
<gene>
    <name evidence="4" type="primary">Lpin1</name>
    <name evidence="4" type="ORF">SYRPAR_R08190</name>
</gene>
<dbReference type="GO" id="GO:0005741">
    <property type="term" value="C:mitochondrial outer membrane"/>
    <property type="evidence" value="ECO:0007669"/>
    <property type="project" value="TreeGrafter"/>
</dbReference>
<feature type="compositionally biased region" description="Polar residues" evidence="1">
    <location>
        <begin position="430"/>
        <end position="443"/>
    </location>
</feature>
<keyword evidence="5" id="KW-1185">Reference proteome</keyword>
<protein>
    <submittedName>
        <fullName evidence="4">LPIN1 phosphatase</fullName>
    </submittedName>
</protein>
<proteinExistence type="predicted"/>
<reference evidence="4 5" key="1">
    <citation type="submission" date="2019-09" db="EMBL/GenBank/DDBJ databases">
        <title>Bird 10,000 Genomes (B10K) Project - Family phase.</title>
        <authorList>
            <person name="Zhang G."/>
        </authorList>
    </citation>
    <scope>NUCLEOTIDE SEQUENCE [LARGE SCALE GENOMIC DNA]</scope>
    <source>
        <strain evidence="4">B10K-DU-003-42</strain>
        <tissue evidence="4">Mixed tissue sample</tissue>
    </source>
</reference>
<dbReference type="GO" id="GO:0032869">
    <property type="term" value="P:cellular response to insulin stimulus"/>
    <property type="evidence" value="ECO:0007669"/>
    <property type="project" value="TreeGrafter"/>
</dbReference>
<dbReference type="Pfam" id="PF16876">
    <property type="entry name" value="Lipin_mid"/>
    <property type="match status" value="1"/>
</dbReference>
<evidence type="ECO:0000259" key="2">
    <source>
        <dbReference type="Pfam" id="PF04571"/>
    </source>
</evidence>
<dbReference type="GO" id="GO:0045944">
    <property type="term" value="P:positive regulation of transcription by RNA polymerase II"/>
    <property type="evidence" value="ECO:0007669"/>
    <property type="project" value="TreeGrafter"/>
</dbReference>
<dbReference type="GO" id="GO:0009062">
    <property type="term" value="P:fatty acid catabolic process"/>
    <property type="evidence" value="ECO:0007669"/>
    <property type="project" value="TreeGrafter"/>
</dbReference>
<comment type="caution">
    <text evidence="4">The sequence shown here is derived from an EMBL/GenBank/DDBJ whole genome shotgun (WGS) entry which is preliminary data.</text>
</comment>
<dbReference type="Pfam" id="PF04571">
    <property type="entry name" value="Lipin_N"/>
    <property type="match status" value="1"/>
</dbReference>
<feature type="region of interest" description="Disordered" evidence="1">
    <location>
        <begin position="323"/>
        <end position="363"/>
    </location>
</feature>
<evidence type="ECO:0000259" key="3">
    <source>
        <dbReference type="Pfam" id="PF16876"/>
    </source>
</evidence>
<feature type="region of interest" description="Disordered" evidence="1">
    <location>
        <begin position="232"/>
        <end position="279"/>
    </location>
</feature>
<feature type="region of interest" description="Disordered" evidence="1">
    <location>
        <begin position="378"/>
        <end position="403"/>
    </location>
</feature>
<accession>A0A7L3B6X8</accession>
<feature type="non-terminal residue" evidence="4">
    <location>
        <position position="548"/>
    </location>
</feature>
<organism evidence="4 5">
    <name type="scientific">Syrrhaptes paradoxus</name>
    <name type="common">Pallas's sandgrouse</name>
    <dbReference type="NCBI Taxonomy" id="302527"/>
    <lineage>
        <taxon>Eukaryota</taxon>
        <taxon>Metazoa</taxon>
        <taxon>Chordata</taxon>
        <taxon>Craniata</taxon>
        <taxon>Vertebrata</taxon>
        <taxon>Euteleostomi</taxon>
        <taxon>Archelosauria</taxon>
        <taxon>Archosauria</taxon>
        <taxon>Dinosauria</taxon>
        <taxon>Saurischia</taxon>
        <taxon>Theropoda</taxon>
        <taxon>Coelurosauria</taxon>
        <taxon>Aves</taxon>
        <taxon>Neognathae</taxon>
        <taxon>Neoaves</taxon>
        <taxon>Columbimorphae</taxon>
        <taxon>Pterocliformes</taxon>
        <taxon>Pteroclidae</taxon>
        <taxon>Syrrhaptes</taxon>
    </lineage>
</organism>
<name>A0A7L3B6X8_9AVES</name>
<dbReference type="EMBL" id="VZTO01020487">
    <property type="protein sequence ID" value="NXT26813.1"/>
    <property type="molecule type" value="Genomic_DNA"/>
</dbReference>
<dbReference type="AlphaFoldDB" id="A0A7L3B6X8"/>
<dbReference type="PANTHER" id="PTHR12181">
    <property type="entry name" value="LIPIN"/>
    <property type="match status" value="1"/>
</dbReference>
<dbReference type="PANTHER" id="PTHR12181:SF10">
    <property type="entry name" value="PHOSPHATIDATE PHOSPHATASE LPIN1"/>
    <property type="match status" value="1"/>
</dbReference>
<feature type="domain" description="Lipin N-terminal" evidence="2">
    <location>
        <begin position="4"/>
        <end position="110"/>
    </location>
</feature>
<dbReference type="GO" id="GO:0008195">
    <property type="term" value="F:phosphatidate phosphatase activity"/>
    <property type="evidence" value="ECO:0007669"/>
    <property type="project" value="TreeGrafter"/>
</dbReference>